<dbReference type="AlphaFoldDB" id="X1QXM1"/>
<feature type="non-terminal residue" evidence="1">
    <location>
        <position position="1"/>
    </location>
</feature>
<accession>X1QXM1</accession>
<proteinExistence type="predicted"/>
<comment type="caution">
    <text evidence="1">The sequence shown here is derived from an EMBL/GenBank/DDBJ whole genome shotgun (WGS) entry which is preliminary data.</text>
</comment>
<evidence type="ECO:0000313" key="1">
    <source>
        <dbReference type="EMBL" id="GAI55625.1"/>
    </source>
</evidence>
<reference evidence="1" key="1">
    <citation type="journal article" date="2014" name="Front. Microbiol.">
        <title>High frequency of phylogenetically diverse reductive dehalogenase-homologous genes in deep subseafloor sedimentary metagenomes.</title>
        <authorList>
            <person name="Kawai M."/>
            <person name="Futagami T."/>
            <person name="Toyoda A."/>
            <person name="Takaki Y."/>
            <person name="Nishi S."/>
            <person name="Hori S."/>
            <person name="Arai W."/>
            <person name="Tsubouchi T."/>
            <person name="Morono Y."/>
            <person name="Uchiyama I."/>
            <person name="Ito T."/>
            <person name="Fujiyama A."/>
            <person name="Inagaki F."/>
            <person name="Takami H."/>
        </authorList>
    </citation>
    <scope>NUCLEOTIDE SEQUENCE</scope>
    <source>
        <strain evidence="1">Expedition CK06-06</strain>
    </source>
</reference>
<organism evidence="1">
    <name type="scientific">marine sediment metagenome</name>
    <dbReference type="NCBI Taxonomy" id="412755"/>
    <lineage>
        <taxon>unclassified sequences</taxon>
        <taxon>metagenomes</taxon>
        <taxon>ecological metagenomes</taxon>
    </lineage>
</organism>
<name>X1QXM1_9ZZZZ</name>
<protein>
    <submittedName>
        <fullName evidence="1">Uncharacterized protein</fullName>
    </submittedName>
</protein>
<gene>
    <name evidence="1" type="ORF">S06H3_53267</name>
</gene>
<dbReference type="EMBL" id="BARV01033954">
    <property type="protein sequence ID" value="GAI55625.1"/>
    <property type="molecule type" value="Genomic_DNA"/>
</dbReference>
<sequence length="50" mass="5560">LVVGQQLHGYSLNVTNCNIPFITEGNLTGNMFGSYTPVTKDITVISEFYY</sequence>